<dbReference type="OrthoDB" id="7025807at2"/>
<evidence type="ECO:0000256" key="12">
    <source>
        <dbReference type="ARBA" id="ARBA00023186"/>
    </source>
</evidence>
<keyword evidence="12 16" id="KW-0143">Chaperone</keyword>
<keyword evidence="7 16" id="KW-0812">Transmembrane</keyword>
<dbReference type="HAMAP" id="MF_00790">
    <property type="entry name" value="Lipase_chap"/>
    <property type="match status" value="1"/>
</dbReference>
<proteinExistence type="inferred from homology"/>
<evidence type="ECO:0000256" key="11">
    <source>
        <dbReference type="ARBA" id="ARBA00023136"/>
    </source>
</evidence>
<keyword evidence="8 16" id="KW-0442">Lipid degradation</keyword>
<dbReference type="GO" id="GO:0051082">
    <property type="term" value="F:unfolded protein binding"/>
    <property type="evidence" value="ECO:0007669"/>
    <property type="project" value="UniProtKB-UniRule"/>
</dbReference>
<dbReference type="EMBL" id="FMBK01000004">
    <property type="protein sequence ID" value="SCC71494.1"/>
    <property type="molecule type" value="Genomic_DNA"/>
</dbReference>
<dbReference type="Proteomes" id="UP000243661">
    <property type="component" value="Unassembled WGS sequence"/>
</dbReference>
<evidence type="ECO:0000256" key="7">
    <source>
        <dbReference type="ARBA" id="ARBA00022692"/>
    </source>
</evidence>
<accession>A0A1C4GTJ7</accession>
<gene>
    <name evidence="16" type="primary">lifO</name>
    <name evidence="17" type="ORF">GA0116959_104125</name>
</gene>
<dbReference type="Pfam" id="PF03280">
    <property type="entry name" value="Lipase_chap"/>
    <property type="match status" value="1"/>
</dbReference>
<evidence type="ECO:0000256" key="8">
    <source>
        <dbReference type="ARBA" id="ARBA00022963"/>
    </source>
</evidence>
<dbReference type="RefSeq" id="WP_092718693.1">
    <property type="nucleotide sequence ID" value="NZ_FMBK01000004.1"/>
</dbReference>
<keyword evidence="10 16" id="KW-0443">Lipid metabolism</keyword>
<dbReference type="GO" id="GO:0016042">
    <property type="term" value="P:lipid catabolic process"/>
    <property type="evidence" value="ECO:0007669"/>
    <property type="project" value="UniProtKB-UniRule"/>
</dbReference>
<sequence>MQKYKLWIIVIVLIIAICTLLFWLAPSQSSAEKINLKPSPDLQHNSKASVLIQTPVQKDHFISQSQQDTEINCQLRLDSSQHLIVNEQTRNCFEYFITQFGEKNLKQIKKDFQSYIEQSYEEPARSQILDLWNRYIDYREKLGNLTPPNIDSDHPQYYERIFADTKNLRKQLFSDYEIEGLFGAENIYNEYTLKRMAVMSDKRLSEIQKAQKLKELFNQLPVDWQENLEQLNKLEDLRKLTADIKTRGGSAEEIHQMRTNLVGPEATQRLEKLDSQRIDWKDKVNDYLNKRDSIMQSGLADTAKQQAVDQLRNQYFNKKEEQLRLSTFESVHDQGGKLPFFE</sequence>
<comment type="subcellular location">
    <subcellularLocation>
        <location evidence="2">Cell inner membrane</location>
        <topology evidence="2">Single-pass membrane protein</topology>
        <orientation evidence="2">Periplasmic side</orientation>
    </subcellularLocation>
</comment>
<dbReference type="GO" id="GO:0005886">
    <property type="term" value="C:plasma membrane"/>
    <property type="evidence" value="ECO:0007669"/>
    <property type="project" value="UniProtKB-SubCell"/>
</dbReference>
<name>A0A1C4GTJ7_9GAMM</name>
<evidence type="ECO:0000256" key="14">
    <source>
        <dbReference type="ARBA" id="ARBA00031542"/>
    </source>
</evidence>
<evidence type="ECO:0000256" key="3">
    <source>
        <dbReference type="ARBA" id="ARBA00010358"/>
    </source>
</evidence>
<evidence type="ECO:0000256" key="5">
    <source>
        <dbReference type="ARBA" id="ARBA00022475"/>
    </source>
</evidence>
<evidence type="ECO:0000256" key="9">
    <source>
        <dbReference type="ARBA" id="ARBA00022989"/>
    </source>
</evidence>
<organism evidence="17 18">
    <name type="scientific">Acinetobacter albensis</name>
    <dbReference type="NCBI Taxonomy" id="1673609"/>
    <lineage>
        <taxon>Bacteria</taxon>
        <taxon>Pseudomonadati</taxon>
        <taxon>Pseudomonadota</taxon>
        <taxon>Gammaproteobacteria</taxon>
        <taxon>Moraxellales</taxon>
        <taxon>Moraxellaceae</taxon>
        <taxon>Acinetobacter</taxon>
    </lineage>
</organism>
<keyword evidence="5 16" id="KW-1003">Cell membrane</keyword>
<protein>
    <recommendedName>
        <fullName evidence="4 16">Lipase chaperone</fullName>
    </recommendedName>
    <alternativeName>
        <fullName evidence="16">Lipase activator protein</fullName>
    </alternativeName>
    <alternativeName>
        <fullName evidence="15 16">Lipase foldase</fullName>
    </alternativeName>
    <alternativeName>
        <fullName evidence="13 16">Lipase helper protein</fullName>
    </alternativeName>
    <alternativeName>
        <fullName evidence="14 16">Lipase modulator</fullName>
    </alternativeName>
</protein>
<dbReference type="InterPro" id="IPR004961">
    <property type="entry name" value="Lipase_chaperone"/>
</dbReference>
<evidence type="ECO:0000256" key="1">
    <source>
        <dbReference type="ARBA" id="ARBA00003280"/>
    </source>
</evidence>
<evidence type="ECO:0000313" key="18">
    <source>
        <dbReference type="Proteomes" id="UP000243661"/>
    </source>
</evidence>
<comment type="similarity">
    <text evidence="3 16">Belongs to the lipase chaperone family.</text>
</comment>
<evidence type="ECO:0000256" key="2">
    <source>
        <dbReference type="ARBA" id="ARBA00004383"/>
    </source>
</evidence>
<comment type="function">
    <text evidence="1 16">May be involved in the folding of the extracellular lipase during its passage through the periplasm.</text>
</comment>
<dbReference type="GO" id="GO:0006457">
    <property type="term" value="P:protein folding"/>
    <property type="evidence" value="ECO:0007669"/>
    <property type="project" value="UniProtKB-UniRule"/>
</dbReference>
<evidence type="ECO:0000256" key="13">
    <source>
        <dbReference type="ARBA" id="ARBA00030948"/>
    </source>
</evidence>
<evidence type="ECO:0000256" key="4">
    <source>
        <dbReference type="ARBA" id="ARBA00019692"/>
    </source>
</evidence>
<reference evidence="17 18" key="1">
    <citation type="submission" date="2016-08" db="EMBL/GenBank/DDBJ databases">
        <authorList>
            <person name="Seilhamer J.J."/>
        </authorList>
    </citation>
    <scope>NUCLEOTIDE SEQUENCE [LARGE SCALE GENOMIC DNA]</scope>
    <source>
        <strain evidence="17 18">ANC 4874</strain>
    </source>
</reference>
<dbReference type="SUPFAM" id="SSF158855">
    <property type="entry name" value="Lipase chaperone-like"/>
    <property type="match status" value="1"/>
</dbReference>
<evidence type="ECO:0000313" key="17">
    <source>
        <dbReference type="EMBL" id="SCC71494.1"/>
    </source>
</evidence>
<evidence type="ECO:0000256" key="15">
    <source>
        <dbReference type="ARBA" id="ARBA00033028"/>
    </source>
</evidence>
<keyword evidence="11 16" id="KW-0472">Membrane</keyword>
<keyword evidence="6 16" id="KW-0997">Cell inner membrane</keyword>
<evidence type="ECO:0000256" key="16">
    <source>
        <dbReference type="HAMAP-Rule" id="MF_00790"/>
    </source>
</evidence>
<evidence type="ECO:0000256" key="10">
    <source>
        <dbReference type="ARBA" id="ARBA00023098"/>
    </source>
</evidence>
<evidence type="ECO:0000256" key="6">
    <source>
        <dbReference type="ARBA" id="ARBA00022519"/>
    </source>
</evidence>
<dbReference type="AlphaFoldDB" id="A0A1C4GTJ7"/>
<keyword evidence="9 16" id="KW-1133">Transmembrane helix</keyword>